<evidence type="ECO:0000313" key="1">
    <source>
        <dbReference type="EMBL" id="OWJ55378.1"/>
    </source>
</evidence>
<comment type="caution">
    <text evidence="1">The sequence shown here is derived from an EMBL/GenBank/DDBJ whole genome shotgun (WGS) entry which is preliminary data.</text>
</comment>
<name>A0A211YQP7_9CREN</name>
<dbReference type="Proteomes" id="UP000196694">
    <property type="component" value="Unassembled WGS sequence"/>
</dbReference>
<organism evidence="1 2">
    <name type="scientific">Pyrodictium delaneyi</name>
    <dbReference type="NCBI Taxonomy" id="1273541"/>
    <lineage>
        <taxon>Archaea</taxon>
        <taxon>Thermoproteota</taxon>
        <taxon>Thermoprotei</taxon>
        <taxon>Desulfurococcales</taxon>
        <taxon>Pyrodictiaceae</taxon>
        <taxon>Pyrodictium</taxon>
    </lineage>
</organism>
<dbReference type="EMBL" id="NCQP01000001">
    <property type="protein sequence ID" value="OWJ55378.1"/>
    <property type="molecule type" value="Genomic_DNA"/>
</dbReference>
<reference evidence="1 2" key="1">
    <citation type="submission" date="2017-05" db="EMBL/GenBank/DDBJ databases">
        <title>The draft genome of the hyperthermophilic archaeon 'Pyrodictium delaneyi strain Hulk', an iron and nitrate reducer, reveals the capacity for sulfate reduction.</title>
        <authorList>
            <person name="Demey L.M."/>
            <person name="Miller C."/>
            <person name="Manzella M."/>
            <person name="Reguera G."/>
            <person name="Kashefi K."/>
        </authorList>
    </citation>
    <scope>NUCLEOTIDE SEQUENCE [LARGE SCALE GENOMIC DNA]</scope>
    <source>
        <strain evidence="1 2">Hulk</strain>
    </source>
</reference>
<accession>A0A211YQP7</accession>
<dbReference type="AlphaFoldDB" id="A0A211YQP7"/>
<protein>
    <submittedName>
        <fullName evidence="1">Uncharacterized protein</fullName>
    </submittedName>
</protein>
<gene>
    <name evidence="1" type="ORF">Pdsh_00765</name>
</gene>
<sequence length="126" mass="13499">MDMVGEEVDTMYSEAELAARIAKERGRAYRELANSIRNLAEGAYTTKEAIEGIYVNNGDRVRLVAALAGIPAAAVTLASGAPAYVVAPRLAGAAFTLLRAGVRVRATRDAYVSLREVLEELSRMAI</sequence>
<proteinExistence type="predicted"/>
<evidence type="ECO:0000313" key="2">
    <source>
        <dbReference type="Proteomes" id="UP000196694"/>
    </source>
</evidence>
<keyword evidence="2" id="KW-1185">Reference proteome</keyword>